<dbReference type="FunCoup" id="A0A0D2HRJ2">
    <property type="interactions" value="311"/>
</dbReference>
<dbReference type="Proteomes" id="UP000032233">
    <property type="component" value="Unassembled WGS sequence"/>
</dbReference>
<dbReference type="InterPro" id="IPR009010">
    <property type="entry name" value="Asp_de-COase-like_dom_sf"/>
</dbReference>
<keyword evidence="10" id="KW-1185">Reference proteome</keyword>
<dbReference type="PANTHER" id="PTHR43742:SF6">
    <property type="entry name" value="OXIDOREDUCTASE YYAE-RELATED"/>
    <property type="match status" value="1"/>
</dbReference>
<dbReference type="InParanoid" id="A0A0D2HRJ2"/>
<keyword evidence="5" id="KW-0560">Oxidoreductase</keyword>
<keyword evidence="6" id="KW-0408">Iron</keyword>
<dbReference type="PATRIC" id="fig|1429043.3.peg.3142"/>
<evidence type="ECO:0000256" key="2">
    <source>
        <dbReference type="ARBA" id="ARBA00010312"/>
    </source>
</evidence>
<dbReference type="PROSITE" id="PS00490">
    <property type="entry name" value="MOLYBDOPTERIN_PROK_2"/>
    <property type="match status" value="1"/>
</dbReference>
<protein>
    <submittedName>
        <fullName evidence="9">Oxidoreductase</fullName>
    </submittedName>
</protein>
<dbReference type="Gene3D" id="2.20.25.90">
    <property type="entry name" value="ADC-like domains"/>
    <property type="match status" value="1"/>
</dbReference>
<dbReference type="SMART" id="SM00926">
    <property type="entry name" value="Molybdop_Fe4S4"/>
    <property type="match status" value="1"/>
</dbReference>
<dbReference type="PROSITE" id="PS51669">
    <property type="entry name" value="4FE4S_MOW_BIS_MGD"/>
    <property type="match status" value="1"/>
</dbReference>
<evidence type="ECO:0000256" key="1">
    <source>
        <dbReference type="ARBA" id="ARBA00001942"/>
    </source>
</evidence>
<keyword evidence="7" id="KW-0411">Iron-sulfur</keyword>
<evidence type="ECO:0000259" key="8">
    <source>
        <dbReference type="PROSITE" id="PS51669"/>
    </source>
</evidence>
<dbReference type="GO" id="GO:0051536">
    <property type="term" value="F:iron-sulfur cluster binding"/>
    <property type="evidence" value="ECO:0007669"/>
    <property type="project" value="UniProtKB-KW"/>
</dbReference>
<dbReference type="Gene3D" id="3.40.228.10">
    <property type="entry name" value="Dimethylsulfoxide Reductase, domain 2"/>
    <property type="match status" value="1"/>
</dbReference>
<feature type="domain" description="4Fe-4S Mo/W bis-MGD-type" evidence="8">
    <location>
        <begin position="2"/>
        <end position="59"/>
    </location>
</feature>
<dbReference type="CDD" id="cd02766">
    <property type="entry name" value="MopB_3"/>
    <property type="match status" value="1"/>
</dbReference>
<dbReference type="CDD" id="cd02786">
    <property type="entry name" value="MopB_CT_3"/>
    <property type="match status" value="1"/>
</dbReference>
<name>A0A0D2HRJ2_9BACT</name>
<dbReference type="Gene3D" id="3.40.50.740">
    <property type="match status" value="1"/>
</dbReference>
<dbReference type="Gene3D" id="2.40.40.20">
    <property type="match status" value="1"/>
</dbReference>
<sequence length="674" mass="73919">MTKKLPSVCPHDCPDGCGLLVEVENNHIKTVKGNPEHPFTRGFICHKVSRYAERVHNQNRLTTPMIRTGPKGGGSFRPASWEEALDLVEGNLRLAIKTYGPESVLPYSYAGHFGVVHRNAGHAFFHKLGASRLLRTICSDAATAGFTASLGSGPSTDIESAVNSDLVLIWGCNLLTTNLHAWPFFEKAKKNGAKIIVIDPYKNRTAQKADLFIQIKPGTDAALALGMMHILIAQDLLDHEFIKNHTQGFEALVRKSREYPPPYVEKITGVDRGVLEELALAYGRAKAPFIRPGCGPIRQLKGGMAMRTIALLPALVGAFSRPGAGINRSTSPAFALNTAPFLRPDLSPEGTRVVNMVELGQALTSLGSPPVKVFYNYLANPAVVAPDLSQVRAGLKREDLFTVVHELFMTDTARYADVILPGSTSMEVTDLYTSYGHYYLQMARPVIPPVGRSRSTLKVFQDLAARFGFTEEVFKQSEDEIIEQLLQTDSPYMQEITFEDLSSLKPLRLKVGANPFEQGFKTPSGKVEFLSESLGKKGLPVLPDGSPSLDLEGRDRYTLQLITPPNHHLLNSSFNEVESLREKAGPPRALIHPEDARSRGITDGRQVRVFNDRGICLVQAKVTDDTQPGLVVMEGIFDKEASANHLTSQNITDMGESCAFHCNLVEVATLENPV</sequence>
<comment type="caution">
    <text evidence="9">The sequence shown here is derived from an EMBL/GenBank/DDBJ whole genome shotgun (WGS) entry which is preliminary data.</text>
</comment>
<accession>A0A0D2HRJ2</accession>
<dbReference type="InterPro" id="IPR037920">
    <property type="entry name" value="YoaE_C"/>
</dbReference>
<keyword evidence="3" id="KW-0500">Molybdenum</keyword>
<dbReference type="Pfam" id="PF00384">
    <property type="entry name" value="Molybdopterin"/>
    <property type="match status" value="1"/>
</dbReference>
<reference evidence="9 10" key="1">
    <citation type="submission" date="2013-11" db="EMBL/GenBank/DDBJ databases">
        <title>Metagenomic analysis of a methanogenic consortium involved in long chain n-alkane degradation.</title>
        <authorList>
            <person name="Davidova I.A."/>
            <person name="Callaghan A.V."/>
            <person name="Wawrik B."/>
            <person name="Pruitt S."/>
            <person name="Marks C."/>
            <person name="Duncan K.E."/>
            <person name="Suflita J.M."/>
        </authorList>
    </citation>
    <scope>NUCLEOTIDE SEQUENCE [LARGE SCALE GENOMIC DNA]</scope>
    <source>
        <strain evidence="9 10">SPR</strain>
    </source>
</reference>
<dbReference type="SUPFAM" id="SSF50692">
    <property type="entry name" value="ADC-like"/>
    <property type="match status" value="1"/>
</dbReference>
<dbReference type="STRING" id="1429043.X474_14835"/>
<dbReference type="InterPro" id="IPR006656">
    <property type="entry name" value="Mopterin_OxRdtase"/>
</dbReference>
<dbReference type="GO" id="GO:0043546">
    <property type="term" value="F:molybdopterin cofactor binding"/>
    <property type="evidence" value="ECO:0007669"/>
    <property type="project" value="InterPro"/>
</dbReference>
<dbReference type="InterPro" id="IPR050612">
    <property type="entry name" value="Prok_Mopterin_Oxidored"/>
</dbReference>
<organism evidence="9 10">
    <name type="scientific">Dethiosulfatarculus sandiegensis</name>
    <dbReference type="NCBI Taxonomy" id="1429043"/>
    <lineage>
        <taxon>Bacteria</taxon>
        <taxon>Pseudomonadati</taxon>
        <taxon>Thermodesulfobacteriota</taxon>
        <taxon>Desulfarculia</taxon>
        <taxon>Desulfarculales</taxon>
        <taxon>Desulfarculaceae</taxon>
        <taxon>Dethiosulfatarculus</taxon>
    </lineage>
</organism>
<comment type="cofactor">
    <cofactor evidence="1">
        <name>Mo-bis(molybdopterin guanine dinucleotide)</name>
        <dbReference type="ChEBI" id="CHEBI:60539"/>
    </cofactor>
</comment>
<dbReference type="EMBL" id="AZAC01000017">
    <property type="protein sequence ID" value="KIX13198.1"/>
    <property type="molecule type" value="Genomic_DNA"/>
</dbReference>
<dbReference type="Pfam" id="PF01568">
    <property type="entry name" value="Molydop_binding"/>
    <property type="match status" value="1"/>
</dbReference>
<dbReference type="InterPro" id="IPR006655">
    <property type="entry name" value="Mopterin_OxRdtase_prok_CS"/>
</dbReference>
<dbReference type="GO" id="GO:0046872">
    <property type="term" value="F:metal ion binding"/>
    <property type="evidence" value="ECO:0007669"/>
    <property type="project" value="UniProtKB-KW"/>
</dbReference>
<comment type="similarity">
    <text evidence="2">Belongs to the prokaryotic molybdopterin-containing oxidoreductase family.</text>
</comment>
<evidence type="ECO:0000256" key="3">
    <source>
        <dbReference type="ARBA" id="ARBA00022505"/>
    </source>
</evidence>
<dbReference type="PANTHER" id="PTHR43742">
    <property type="entry name" value="TRIMETHYLAMINE-N-OXIDE REDUCTASE"/>
    <property type="match status" value="1"/>
</dbReference>
<evidence type="ECO:0000256" key="5">
    <source>
        <dbReference type="ARBA" id="ARBA00023002"/>
    </source>
</evidence>
<dbReference type="Pfam" id="PF04879">
    <property type="entry name" value="Molybdop_Fe4S4"/>
    <property type="match status" value="1"/>
</dbReference>
<evidence type="ECO:0000313" key="10">
    <source>
        <dbReference type="Proteomes" id="UP000032233"/>
    </source>
</evidence>
<dbReference type="RefSeq" id="WP_044349584.1">
    <property type="nucleotide sequence ID" value="NZ_AZAC01000017.1"/>
</dbReference>
<keyword evidence="4" id="KW-0479">Metal-binding</keyword>
<dbReference type="InterPro" id="IPR006963">
    <property type="entry name" value="Mopterin_OxRdtase_4Fe-4S_dom"/>
</dbReference>
<dbReference type="GO" id="GO:0016491">
    <property type="term" value="F:oxidoreductase activity"/>
    <property type="evidence" value="ECO:0007669"/>
    <property type="project" value="UniProtKB-KW"/>
</dbReference>
<dbReference type="Gene3D" id="3.30.2070.10">
    <property type="entry name" value="Formate dehydrogenase/DMSO reductase"/>
    <property type="match status" value="1"/>
</dbReference>
<dbReference type="SUPFAM" id="SSF53706">
    <property type="entry name" value="Formate dehydrogenase/DMSO reductase, domains 1-3"/>
    <property type="match status" value="1"/>
</dbReference>
<gene>
    <name evidence="9" type="ORF">X474_14835</name>
</gene>
<dbReference type="InterPro" id="IPR006657">
    <property type="entry name" value="MoPterin_dinucl-bd_dom"/>
</dbReference>
<proteinExistence type="inferred from homology"/>
<dbReference type="AlphaFoldDB" id="A0A0D2HRJ2"/>
<evidence type="ECO:0000256" key="6">
    <source>
        <dbReference type="ARBA" id="ARBA00023004"/>
    </source>
</evidence>
<evidence type="ECO:0000313" key="9">
    <source>
        <dbReference type="EMBL" id="KIX13198.1"/>
    </source>
</evidence>
<evidence type="ECO:0000256" key="7">
    <source>
        <dbReference type="ARBA" id="ARBA00023014"/>
    </source>
</evidence>
<evidence type="ECO:0000256" key="4">
    <source>
        <dbReference type="ARBA" id="ARBA00022723"/>
    </source>
</evidence>